<comment type="similarity">
    <text evidence="2">Belongs to the major facilitator superfamily. Vesicular transporter family.</text>
</comment>
<feature type="transmembrane region" description="Helical" evidence="7">
    <location>
        <begin position="150"/>
        <end position="170"/>
    </location>
</feature>
<proteinExistence type="inferred from homology"/>
<dbReference type="PRINTS" id="PR01035">
    <property type="entry name" value="TCRTETA"/>
</dbReference>
<dbReference type="GeneID" id="54489397"/>
<evidence type="ECO:0000313" key="9">
    <source>
        <dbReference type="EMBL" id="KAF2755936.1"/>
    </source>
</evidence>
<keyword evidence="4 7" id="KW-0812">Transmembrane</keyword>
<evidence type="ECO:0000256" key="2">
    <source>
        <dbReference type="ARBA" id="ARBA00006829"/>
    </source>
</evidence>
<dbReference type="GO" id="GO:0016020">
    <property type="term" value="C:membrane"/>
    <property type="evidence" value="ECO:0007669"/>
    <property type="project" value="UniProtKB-SubCell"/>
</dbReference>
<feature type="domain" description="Major facilitator superfamily (MFS) profile" evidence="8">
    <location>
        <begin position="17"/>
        <end position="485"/>
    </location>
</feature>
<evidence type="ECO:0000256" key="3">
    <source>
        <dbReference type="ARBA" id="ARBA00022448"/>
    </source>
</evidence>
<feature type="transmembrane region" description="Helical" evidence="7">
    <location>
        <begin position="349"/>
        <end position="371"/>
    </location>
</feature>
<evidence type="ECO:0000256" key="7">
    <source>
        <dbReference type="SAM" id="Phobius"/>
    </source>
</evidence>
<dbReference type="PANTHER" id="PTHR23506">
    <property type="entry name" value="GH10249P"/>
    <property type="match status" value="1"/>
</dbReference>
<comment type="subcellular location">
    <subcellularLocation>
        <location evidence="1">Membrane</location>
        <topology evidence="1">Multi-pass membrane protein</topology>
    </subcellularLocation>
</comment>
<feature type="transmembrane region" description="Helical" evidence="7">
    <location>
        <begin position="15"/>
        <end position="36"/>
    </location>
</feature>
<dbReference type="Proteomes" id="UP000799437">
    <property type="component" value="Unassembled WGS sequence"/>
</dbReference>
<dbReference type="OrthoDB" id="5086884at2759"/>
<feature type="transmembrane region" description="Helical" evidence="7">
    <location>
        <begin position="176"/>
        <end position="196"/>
    </location>
</feature>
<sequence>MVTVSRYQRWFSSDAFATLVVASAVFTDNFVYDLVIPFLPQMLKTRLRITADKTQQWTSILLATYGAAFLLSNYVVGYATDKVRSKKAIFFWGIIFMIAAVLMFFLGQHIALTVAARAIQGIAAGFVWVSGFAFLTSYLDSSNVGRCMGFVSAGMAAGEIAGPLIGGILYEYTGYYSVMGLVLGILGFDIALRFFLRDKHPQVGRGNIGSTHASLSDIEATGENSTSAGRSMTPGTDEPGFLGSTSMSSDISSNAVHKSFKAGQARLDSSGKFLDFFADPDFRMLATSFYAYAVNAIVQFTLESVLAIFVQRYFGWGSTASGGVIFALLAPTLLSPMIAPYVERHGPRWLSVIFFCVDTVVLIILGWLIHARYFVEASKGFKALYVVIVSILGISIAVLTSSNLISFSVVAKRREERLKRSGKQNSSTGQSFGWLQIAWASGMVLGPLLSLAFLDTIGWLALCIFLAALCLVSGIFMAATWKEWDVSVGG</sequence>
<organism evidence="9 10">
    <name type="scientific">Pseudovirgaria hyperparasitica</name>
    <dbReference type="NCBI Taxonomy" id="470096"/>
    <lineage>
        <taxon>Eukaryota</taxon>
        <taxon>Fungi</taxon>
        <taxon>Dikarya</taxon>
        <taxon>Ascomycota</taxon>
        <taxon>Pezizomycotina</taxon>
        <taxon>Dothideomycetes</taxon>
        <taxon>Dothideomycetes incertae sedis</taxon>
        <taxon>Acrospermales</taxon>
        <taxon>Acrospermaceae</taxon>
        <taxon>Pseudovirgaria</taxon>
    </lineage>
</organism>
<dbReference type="InterPro" id="IPR011701">
    <property type="entry name" value="MFS"/>
</dbReference>
<gene>
    <name evidence="9" type="ORF">EJ05DRAFT_512516</name>
</gene>
<evidence type="ECO:0000259" key="8">
    <source>
        <dbReference type="PROSITE" id="PS50850"/>
    </source>
</evidence>
<feature type="transmembrane region" description="Helical" evidence="7">
    <location>
        <begin position="118"/>
        <end position="138"/>
    </location>
</feature>
<evidence type="ECO:0000256" key="5">
    <source>
        <dbReference type="ARBA" id="ARBA00022989"/>
    </source>
</evidence>
<dbReference type="GO" id="GO:0022857">
    <property type="term" value="F:transmembrane transporter activity"/>
    <property type="evidence" value="ECO:0007669"/>
    <property type="project" value="InterPro"/>
</dbReference>
<dbReference type="InterPro" id="IPR036259">
    <property type="entry name" value="MFS_trans_sf"/>
</dbReference>
<dbReference type="EMBL" id="ML996576">
    <property type="protein sequence ID" value="KAF2755936.1"/>
    <property type="molecule type" value="Genomic_DNA"/>
</dbReference>
<evidence type="ECO:0000256" key="6">
    <source>
        <dbReference type="ARBA" id="ARBA00023136"/>
    </source>
</evidence>
<dbReference type="AlphaFoldDB" id="A0A6A6W1H0"/>
<keyword evidence="3" id="KW-0813">Transport</keyword>
<evidence type="ECO:0000256" key="4">
    <source>
        <dbReference type="ARBA" id="ARBA00022692"/>
    </source>
</evidence>
<accession>A0A6A6W1H0</accession>
<feature type="transmembrane region" description="Helical" evidence="7">
    <location>
        <begin position="322"/>
        <end position="342"/>
    </location>
</feature>
<dbReference type="Gene3D" id="1.20.1250.20">
    <property type="entry name" value="MFS general substrate transporter like domains"/>
    <property type="match status" value="2"/>
</dbReference>
<protein>
    <submittedName>
        <fullName evidence="9">MFS general substrate transporter</fullName>
    </submittedName>
</protein>
<feature type="transmembrane region" description="Helical" evidence="7">
    <location>
        <begin position="88"/>
        <end position="106"/>
    </location>
</feature>
<feature type="transmembrane region" description="Helical" evidence="7">
    <location>
        <begin position="459"/>
        <end position="481"/>
    </location>
</feature>
<name>A0A6A6W1H0_9PEZI</name>
<dbReference type="Pfam" id="PF07690">
    <property type="entry name" value="MFS_1"/>
    <property type="match status" value="1"/>
</dbReference>
<dbReference type="SUPFAM" id="SSF103473">
    <property type="entry name" value="MFS general substrate transporter"/>
    <property type="match status" value="1"/>
</dbReference>
<evidence type="ECO:0000313" key="10">
    <source>
        <dbReference type="Proteomes" id="UP000799437"/>
    </source>
</evidence>
<dbReference type="PANTHER" id="PTHR23506:SF23">
    <property type="entry name" value="GH10249P"/>
    <property type="match status" value="1"/>
</dbReference>
<dbReference type="InterPro" id="IPR050930">
    <property type="entry name" value="MFS_Vesicular_Transporter"/>
</dbReference>
<dbReference type="InterPro" id="IPR001958">
    <property type="entry name" value="Tet-R_TetA/multi-R_MdtG-like"/>
</dbReference>
<feature type="transmembrane region" description="Helical" evidence="7">
    <location>
        <begin position="432"/>
        <end position="453"/>
    </location>
</feature>
<feature type="transmembrane region" description="Helical" evidence="7">
    <location>
        <begin position="289"/>
        <end position="310"/>
    </location>
</feature>
<feature type="transmembrane region" description="Helical" evidence="7">
    <location>
        <begin position="383"/>
        <end position="411"/>
    </location>
</feature>
<keyword evidence="6 7" id="KW-0472">Membrane</keyword>
<evidence type="ECO:0000256" key="1">
    <source>
        <dbReference type="ARBA" id="ARBA00004141"/>
    </source>
</evidence>
<feature type="transmembrane region" description="Helical" evidence="7">
    <location>
        <begin position="56"/>
        <end position="76"/>
    </location>
</feature>
<dbReference type="RefSeq" id="XP_033598387.1">
    <property type="nucleotide sequence ID" value="XM_033748343.1"/>
</dbReference>
<keyword evidence="10" id="KW-1185">Reference proteome</keyword>
<dbReference type="InterPro" id="IPR020846">
    <property type="entry name" value="MFS_dom"/>
</dbReference>
<keyword evidence="5 7" id="KW-1133">Transmembrane helix</keyword>
<dbReference type="PROSITE" id="PS50850">
    <property type="entry name" value="MFS"/>
    <property type="match status" value="1"/>
</dbReference>
<reference evidence="9" key="1">
    <citation type="journal article" date="2020" name="Stud. Mycol.">
        <title>101 Dothideomycetes genomes: a test case for predicting lifestyles and emergence of pathogens.</title>
        <authorList>
            <person name="Haridas S."/>
            <person name="Albert R."/>
            <person name="Binder M."/>
            <person name="Bloem J."/>
            <person name="Labutti K."/>
            <person name="Salamov A."/>
            <person name="Andreopoulos B."/>
            <person name="Baker S."/>
            <person name="Barry K."/>
            <person name="Bills G."/>
            <person name="Bluhm B."/>
            <person name="Cannon C."/>
            <person name="Castanera R."/>
            <person name="Culley D."/>
            <person name="Daum C."/>
            <person name="Ezra D."/>
            <person name="Gonzalez J."/>
            <person name="Henrissat B."/>
            <person name="Kuo A."/>
            <person name="Liang C."/>
            <person name="Lipzen A."/>
            <person name="Lutzoni F."/>
            <person name="Magnuson J."/>
            <person name="Mondo S."/>
            <person name="Nolan M."/>
            <person name="Ohm R."/>
            <person name="Pangilinan J."/>
            <person name="Park H.-J."/>
            <person name="Ramirez L."/>
            <person name="Alfaro M."/>
            <person name="Sun H."/>
            <person name="Tritt A."/>
            <person name="Yoshinaga Y."/>
            <person name="Zwiers L.-H."/>
            <person name="Turgeon B."/>
            <person name="Goodwin S."/>
            <person name="Spatafora J."/>
            <person name="Crous P."/>
            <person name="Grigoriev I."/>
        </authorList>
    </citation>
    <scope>NUCLEOTIDE SEQUENCE</scope>
    <source>
        <strain evidence="9">CBS 121739</strain>
    </source>
</reference>